<feature type="signal peptide" evidence="1">
    <location>
        <begin position="1"/>
        <end position="20"/>
    </location>
</feature>
<dbReference type="InterPro" id="IPR032675">
    <property type="entry name" value="LRR_dom_sf"/>
</dbReference>
<evidence type="ECO:0000256" key="1">
    <source>
        <dbReference type="SAM" id="SignalP"/>
    </source>
</evidence>
<proteinExistence type="predicted"/>
<dbReference type="EMBL" id="WIGO01000031">
    <property type="protein sequence ID" value="KAF6836539.1"/>
    <property type="molecule type" value="Genomic_DNA"/>
</dbReference>
<reference evidence="2" key="1">
    <citation type="journal article" date="2020" name="Phytopathology">
        <title>Genome Sequence Resources of Colletotrichum truncatum, C. plurivorum, C. musicola, and C. sojae: Four Species Pathogenic to Soybean (Glycine max).</title>
        <authorList>
            <person name="Rogerio F."/>
            <person name="Boufleur T.R."/>
            <person name="Ciampi-Guillardi M."/>
            <person name="Sukno S.A."/>
            <person name="Thon M.R."/>
            <person name="Massola Junior N.S."/>
            <person name="Baroncelli R."/>
        </authorList>
    </citation>
    <scope>NUCLEOTIDE SEQUENCE</scope>
    <source>
        <strain evidence="2">LFN00145</strain>
    </source>
</reference>
<keyword evidence="3" id="KW-1185">Reference proteome</keyword>
<accession>A0A8H6NKA6</accession>
<gene>
    <name evidence="2" type="ORF">CPLU01_03574</name>
</gene>
<organism evidence="2 3">
    <name type="scientific">Colletotrichum plurivorum</name>
    <dbReference type="NCBI Taxonomy" id="2175906"/>
    <lineage>
        <taxon>Eukaryota</taxon>
        <taxon>Fungi</taxon>
        <taxon>Dikarya</taxon>
        <taxon>Ascomycota</taxon>
        <taxon>Pezizomycotina</taxon>
        <taxon>Sordariomycetes</taxon>
        <taxon>Hypocreomycetidae</taxon>
        <taxon>Glomerellales</taxon>
        <taxon>Glomerellaceae</taxon>
        <taxon>Colletotrichum</taxon>
        <taxon>Colletotrichum orchidearum species complex</taxon>
    </lineage>
</organism>
<feature type="chain" id="PRO_5034472790" evidence="1">
    <location>
        <begin position="21"/>
        <end position="445"/>
    </location>
</feature>
<dbReference type="Proteomes" id="UP000654918">
    <property type="component" value="Unassembled WGS sequence"/>
</dbReference>
<evidence type="ECO:0000313" key="2">
    <source>
        <dbReference type="EMBL" id="KAF6836539.1"/>
    </source>
</evidence>
<dbReference type="Gene3D" id="3.80.10.10">
    <property type="entry name" value="Ribonuclease Inhibitor"/>
    <property type="match status" value="1"/>
</dbReference>
<name>A0A8H6NKA6_9PEZI</name>
<protein>
    <submittedName>
        <fullName evidence="2">Uncharacterized protein</fullName>
    </submittedName>
</protein>
<dbReference type="AlphaFoldDB" id="A0A8H6NKA6"/>
<comment type="caution">
    <text evidence="2">The sequence shown here is derived from an EMBL/GenBank/DDBJ whole genome shotgun (WGS) entry which is preliminary data.</text>
</comment>
<keyword evidence="1" id="KW-0732">Signal</keyword>
<sequence length="445" mass="51019">MRPNLRRLLVLCFLLLAVAAASPTSPNSPPESPPFKCPTYIDTVVPGGQDESQGYGQREPGDPFLPTMREVHNALSNCSTITSLKLRVAHLGCSRSPDSYTFPLEFPRGSHYPSKLETLDLDGYDFNEKPWDEGARLDPSSWFESEYDRYRHWFASGKARNWLKWLPLPKAQKNMTNLDLWLEAVDFSGIKTLRLRQMSDRGPEIAEWAKDFILALPQNSLKHLSWIKSGQTGASVEPILRHHAASLRSLEWREPEADFRQRRVMTADQLAALASMAPDLRKLTIDMNQNGTWPYEHLEVLATKFPKLTNATIFMEMTSECRRQMESARWDSWGQSRQAPTREARRTFRETMQKQEAECKSYSQPELNADHTKHLFEFLVAKNNGGNLTSVSFYAGYWERGWDGPLRFMGPWIEDHRAWGSCWLAEDSEPATEAKIEVGESRQMT</sequence>
<evidence type="ECO:0000313" key="3">
    <source>
        <dbReference type="Proteomes" id="UP000654918"/>
    </source>
</evidence>